<evidence type="ECO:0000259" key="2">
    <source>
        <dbReference type="Pfam" id="PF02481"/>
    </source>
</evidence>
<dbReference type="InterPro" id="IPR003488">
    <property type="entry name" value="DprA"/>
</dbReference>
<dbReference type="PANTHER" id="PTHR43022:SF1">
    <property type="entry name" value="PROTEIN SMF"/>
    <property type="match status" value="1"/>
</dbReference>
<name>A0A0R2SAK3_9GAMM</name>
<evidence type="ECO:0000313" key="3">
    <source>
        <dbReference type="EMBL" id="KRO71916.1"/>
    </source>
</evidence>
<dbReference type="PANTHER" id="PTHR43022">
    <property type="entry name" value="PROTEIN SMF"/>
    <property type="match status" value="1"/>
</dbReference>
<organism evidence="3 4">
    <name type="scientific">OM182 bacterium BACL3 MAG-120507-bin80</name>
    <dbReference type="NCBI Taxonomy" id="1655577"/>
    <lineage>
        <taxon>Bacteria</taxon>
        <taxon>Pseudomonadati</taxon>
        <taxon>Pseudomonadota</taxon>
        <taxon>Gammaproteobacteria</taxon>
        <taxon>OMG group</taxon>
        <taxon>OM182 clade</taxon>
    </lineage>
</organism>
<protein>
    <recommendedName>
        <fullName evidence="2">Smf/DprA SLOG domain-containing protein</fullName>
    </recommendedName>
</protein>
<accession>A0A0R2SAK3</accession>
<dbReference type="Proteomes" id="UP000051934">
    <property type="component" value="Unassembled WGS sequence"/>
</dbReference>
<sequence length="388" mass="41794">MSSDDLQLRLALSLFHCKGGHAPALSRALRHQGSLKALMATTREAQEQYGLSLSQQALLSGEPASAESLALGDKDLEWALDSEHHLVTYDSIFYPERLRETDCPPLLLYVRGSLATLGSLQLAIVGSRNASDYGKRNAYWMARELCKAGVTVCSGLALGVDANAHLGALDAAGSDASVSTVAVLGTGIDRVYPAAHRALFQRIADNGAVVSEFPLGMRAYAYNFPRRNRLISGLSVGVLVIEAAIKSGSLITARYAVEQNREVYALPSLLSNPQGRGCHELIKQGAMLVDDPNDILFELGLEAREAREAKEAGDTLSPTGFGNLIDTGEPNDLQPLQRKLLQRLRTEDCLFDSFLDADLASFGALNHALLDLEVRGLVSCRGGRYTIA</sequence>
<gene>
    <name evidence="3" type="ORF">ABR69_00185</name>
</gene>
<comment type="similarity">
    <text evidence="1">Belongs to the DprA/Smf family.</text>
</comment>
<feature type="domain" description="Smf/DprA SLOG" evidence="2">
    <location>
        <begin position="86"/>
        <end position="298"/>
    </location>
</feature>
<dbReference type="Pfam" id="PF02481">
    <property type="entry name" value="DNA_processg_A"/>
    <property type="match status" value="1"/>
</dbReference>
<dbReference type="EMBL" id="LIBB01000119">
    <property type="protein sequence ID" value="KRO71916.1"/>
    <property type="molecule type" value="Genomic_DNA"/>
</dbReference>
<reference evidence="3 4" key="1">
    <citation type="submission" date="2015-10" db="EMBL/GenBank/DDBJ databases">
        <title>Metagenome-Assembled Genomes uncover a global brackish microbiome.</title>
        <authorList>
            <person name="Hugerth L.W."/>
            <person name="Larsson J."/>
            <person name="Alneberg J."/>
            <person name="Lindh M.V."/>
            <person name="Legrand C."/>
            <person name="Pinhassi J."/>
            <person name="Andersson A.F."/>
        </authorList>
    </citation>
    <scope>NUCLEOTIDE SEQUENCE [LARGE SCALE GENOMIC DNA]</scope>
    <source>
        <strain evidence="3">BACL4 MAG-120507-bin80</strain>
    </source>
</reference>
<dbReference type="AlphaFoldDB" id="A0A0R2SAK3"/>
<dbReference type="InterPro" id="IPR057666">
    <property type="entry name" value="DrpA_SLOG"/>
</dbReference>
<proteinExistence type="inferred from homology"/>
<dbReference type="GO" id="GO:0009294">
    <property type="term" value="P:DNA-mediated transformation"/>
    <property type="evidence" value="ECO:0007669"/>
    <property type="project" value="InterPro"/>
</dbReference>
<comment type="caution">
    <text evidence="3">The sequence shown here is derived from an EMBL/GenBank/DDBJ whole genome shotgun (WGS) entry which is preliminary data.</text>
</comment>
<dbReference type="NCBIfam" id="TIGR00732">
    <property type="entry name" value="dprA"/>
    <property type="match status" value="1"/>
</dbReference>
<dbReference type="Gene3D" id="3.40.50.450">
    <property type="match status" value="1"/>
</dbReference>
<evidence type="ECO:0000313" key="4">
    <source>
        <dbReference type="Proteomes" id="UP000051934"/>
    </source>
</evidence>
<dbReference type="SUPFAM" id="SSF102405">
    <property type="entry name" value="MCP/YpsA-like"/>
    <property type="match status" value="1"/>
</dbReference>
<evidence type="ECO:0000256" key="1">
    <source>
        <dbReference type="ARBA" id="ARBA00006525"/>
    </source>
</evidence>